<evidence type="ECO:0000256" key="1">
    <source>
        <dbReference type="ARBA" id="ARBA00022723"/>
    </source>
</evidence>
<proteinExistence type="predicted"/>
<dbReference type="InterPro" id="IPR017900">
    <property type="entry name" value="4Fe4S_Fe_S_CS"/>
</dbReference>
<dbReference type="PROSITE" id="PS00198">
    <property type="entry name" value="4FE4S_FER_1"/>
    <property type="match status" value="1"/>
</dbReference>
<feature type="domain" description="4Fe-4S ferredoxin-type" evidence="4">
    <location>
        <begin position="31"/>
        <end position="61"/>
    </location>
</feature>
<dbReference type="Gene3D" id="3.30.70.20">
    <property type="match status" value="1"/>
</dbReference>
<name>A0A560HWX1_9PROT</name>
<gene>
    <name evidence="5" type="ORF">FBZ92_12682</name>
</gene>
<dbReference type="AlphaFoldDB" id="A0A560HWX1"/>
<sequence length="114" mass="12604">MIELVVDDRCTRCDTCVQVCPTNVLERGPGGLPVIAWQEDCQTCFLCELYCQADALYVAPNCDEPVAVDAASIVASGLLGQFRRHSGWHEWEGDPAHANLHWRMGELFARARAG</sequence>
<protein>
    <submittedName>
        <fullName evidence="5">NAD-dependent dihydropyrimidine dehydrogenase PreA subunit</fullName>
    </submittedName>
</protein>
<dbReference type="GO" id="GO:0051536">
    <property type="term" value="F:iron-sulfur cluster binding"/>
    <property type="evidence" value="ECO:0007669"/>
    <property type="project" value="UniProtKB-KW"/>
</dbReference>
<dbReference type="Pfam" id="PF00037">
    <property type="entry name" value="Fer4"/>
    <property type="match status" value="1"/>
</dbReference>
<dbReference type="SUPFAM" id="SSF54862">
    <property type="entry name" value="4Fe-4S ferredoxins"/>
    <property type="match status" value="1"/>
</dbReference>
<dbReference type="GO" id="GO:0046872">
    <property type="term" value="F:metal ion binding"/>
    <property type="evidence" value="ECO:0007669"/>
    <property type="project" value="UniProtKB-KW"/>
</dbReference>
<dbReference type="EMBL" id="VITT01000026">
    <property type="protein sequence ID" value="TWB49544.1"/>
    <property type="molecule type" value="Genomic_DNA"/>
</dbReference>
<organism evidence="5 6">
    <name type="scientific">Nitrospirillum amazonense</name>
    <dbReference type="NCBI Taxonomy" id="28077"/>
    <lineage>
        <taxon>Bacteria</taxon>
        <taxon>Pseudomonadati</taxon>
        <taxon>Pseudomonadota</taxon>
        <taxon>Alphaproteobacteria</taxon>
        <taxon>Rhodospirillales</taxon>
        <taxon>Azospirillaceae</taxon>
        <taxon>Nitrospirillum</taxon>
    </lineage>
</organism>
<dbReference type="InterPro" id="IPR017896">
    <property type="entry name" value="4Fe4S_Fe-S-bd"/>
</dbReference>
<dbReference type="Proteomes" id="UP000318050">
    <property type="component" value="Unassembled WGS sequence"/>
</dbReference>
<evidence type="ECO:0000259" key="4">
    <source>
        <dbReference type="PROSITE" id="PS51379"/>
    </source>
</evidence>
<evidence type="ECO:0000256" key="3">
    <source>
        <dbReference type="ARBA" id="ARBA00023014"/>
    </source>
</evidence>
<evidence type="ECO:0000313" key="5">
    <source>
        <dbReference type="EMBL" id="TWB49544.1"/>
    </source>
</evidence>
<comment type="caution">
    <text evidence="5">The sequence shown here is derived from an EMBL/GenBank/DDBJ whole genome shotgun (WGS) entry which is preliminary data.</text>
</comment>
<keyword evidence="2" id="KW-0408">Iron</keyword>
<reference evidence="5 6" key="1">
    <citation type="submission" date="2019-06" db="EMBL/GenBank/DDBJ databases">
        <title>Genomic Encyclopedia of Type Strains, Phase IV (KMG-V): Genome sequencing to study the core and pangenomes of soil and plant-associated prokaryotes.</title>
        <authorList>
            <person name="Whitman W."/>
        </authorList>
    </citation>
    <scope>NUCLEOTIDE SEQUENCE [LARGE SCALE GENOMIC DNA]</scope>
    <source>
        <strain evidence="5 6">BR 11140</strain>
    </source>
</reference>
<keyword evidence="3" id="KW-0411">Iron-sulfur</keyword>
<evidence type="ECO:0000256" key="2">
    <source>
        <dbReference type="ARBA" id="ARBA00023004"/>
    </source>
</evidence>
<feature type="domain" description="4Fe-4S ferredoxin-type" evidence="4">
    <location>
        <begin position="1"/>
        <end position="30"/>
    </location>
</feature>
<keyword evidence="1" id="KW-0479">Metal-binding</keyword>
<accession>A0A560HWX1</accession>
<evidence type="ECO:0000313" key="6">
    <source>
        <dbReference type="Proteomes" id="UP000318050"/>
    </source>
</evidence>
<dbReference type="OrthoDB" id="9800445at2"/>
<dbReference type="PROSITE" id="PS51379">
    <property type="entry name" value="4FE4S_FER_2"/>
    <property type="match status" value="2"/>
</dbReference>